<protein>
    <submittedName>
        <fullName evidence="2">Uncharacterized protein</fullName>
    </submittedName>
</protein>
<dbReference type="AlphaFoldDB" id="A0AA35R6X2"/>
<reference evidence="2" key="1">
    <citation type="submission" date="2023-03" db="EMBL/GenBank/DDBJ databases">
        <authorList>
            <person name="Steffen K."/>
            <person name="Cardenas P."/>
        </authorList>
    </citation>
    <scope>NUCLEOTIDE SEQUENCE</scope>
</reference>
<dbReference type="Proteomes" id="UP001174909">
    <property type="component" value="Unassembled WGS sequence"/>
</dbReference>
<sequence length="127" mass="14160">MCNNTGYNVTKEECDALSLATGVSNIATATLSLSLLIFLYWMVEETCIYFVGGFTIIIDLLAFVFFVTVMAMLYIPRSKCCKEVPDKTPLLANSHIQCTNPSSVWDHRNTPSDTVFNPPPEMSDCVY</sequence>
<accession>A0AA35R6X2</accession>
<evidence type="ECO:0000256" key="1">
    <source>
        <dbReference type="SAM" id="Phobius"/>
    </source>
</evidence>
<dbReference type="EMBL" id="CASHTH010000616">
    <property type="protein sequence ID" value="CAI8005512.1"/>
    <property type="molecule type" value="Genomic_DNA"/>
</dbReference>
<gene>
    <name evidence="2" type="ORF">GBAR_LOCUS4291</name>
</gene>
<proteinExistence type="predicted"/>
<evidence type="ECO:0000313" key="2">
    <source>
        <dbReference type="EMBL" id="CAI8005512.1"/>
    </source>
</evidence>
<keyword evidence="1" id="KW-1133">Transmembrane helix</keyword>
<name>A0AA35R6X2_GEOBA</name>
<comment type="caution">
    <text evidence="2">The sequence shown here is derived from an EMBL/GenBank/DDBJ whole genome shotgun (WGS) entry which is preliminary data.</text>
</comment>
<feature type="transmembrane region" description="Helical" evidence="1">
    <location>
        <begin position="48"/>
        <end position="75"/>
    </location>
</feature>
<keyword evidence="1" id="KW-0812">Transmembrane</keyword>
<evidence type="ECO:0000313" key="3">
    <source>
        <dbReference type="Proteomes" id="UP001174909"/>
    </source>
</evidence>
<keyword evidence="3" id="KW-1185">Reference proteome</keyword>
<keyword evidence="1" id="KW-0472">Membrane</keyword>
<organism evidence="2 3">
    <name type="scientific">Geodia barretti</name>
    <name type="common">Barrett's horny sponge</name>
    <dbReference type="NCBI Taxonomy" id="519541"/>
    <lineage>
        <taxon>Eukaryota</taxon>
        <taxon>Metazoa</taxon>
        <taxon>Porifera</taxon>
        <taxon>Demospongiae</taxon>
        <taxon>Heteroscleromorpha</taxon>
        <taxon>Tetractinellida</taxon>
        <taxon>Astrophorina</taxon>
        <taxon>Geodiidae</taxon>
        <taxon>Geodia</taxon>
    </lineage>
</organism>
<feature type="transmembrane region" description="Helical" evidence="1">
    <location>
        <begin position="16"/>
        <end position="41"/>
    </location>
</feature>